<organism evidence="3 4">
    <name type="scientific">Synchytrium endobioticum</name>
    <dbReference type="NCBI Taxonomy" id="286115"/>
    <lineage>
        <taxon>Eukaryota</taxon>
        <taxon>Fungi</taxon>
        <taxon>Fungi incertae sedis</taxon>
        <taxon>Chytridiomycota</taxon>
        <taxon>Chytridiomycota incertae sedis</taxon>
        <taxon>Chytridiomycetes</taxon>
        <taxon>Synchytriales</taxon>
        <taxon>Synchytriaceae</taxon>
        <taxon>Synchytrium</taxon>
    </lineage>
</organism>
<dbReference type="EMBL" id="QEAM01000023">
    <property type="protein sequence ID" value="TPX50057.1"/>
    <property type="molecule type" value="Genomic_DNA"/>
</dbReference>
<dbReference type="AlphaFoldDB" id="A0A507DFM6"/>
<feature type="signal peptide" evidence="2">
    <location>
        <begin position="1"/>
        <end position="16"/>
    </location>
</feature>
<proteinExistence type="predicted"/>
<accession>A0A507DFM6</accession>
<dbReference type="VEuPathDB" id="FungiDB:SeMB42_g00427"/>
<protein>
    <submittedName>
        <fullName evidence="3">Uncharacterized protein</fullName>
    </submittedName>
</protein>
<evidence type="ECO:0000256" key="2">
    <source>
        <dbReference type="SAM" id="SignalP"/>
    </source>
</evidence>
<name>A0A507DFM6_9FUNG</name>
<evidence type="ECO:0000256" key="1">
    <source>
        <dbReference type="SAM" id="MobiDB-lite"/>
    </source>
</evidence>
<evidence type="ECO:0000313" key="3">
    <source>
        <dbReference type="EMBL" id="TPX50057.1"/>
    </source>
</evidence>
<evidence type="ECO:0000313" key="4">
    <source>
        <dbReference type="Proteomes" id="UP000320475"/>
    </source>
</evidence>
<comment type="caution">
    <text evidence="3">The sequence shown here is derived from an EMBL/GenBank/DDBJ whole genome shotgun (WGS) entry which is preliminary data.</text>
</comment>
<reference evidence="3 4" key="1">
    <citation type="journal article" date="2019" name="Sci. Rep.">
        <title>Comparative genomics of chytrid fungi reveal insights into the obligate biotrophic and pathogenic lifestyle of Synchytrium endobioticum.</title>
        <authorList>
            <person name="van de Vossenberg B.T.L.H."/>
            <person name="Warris S."/>
            <person name="Nguyen H.D.T."/>
            <person name="van Gent-Pelzer M.P.E."/>
            <person name="Joly D.L."/>
            <person name="van de Geest H.C."/>
            <person name="Bonants P.J.M."/>
            <person name="Smith D.S."/>
            <person name="Levesque C.A."/>
            <person name="van der Lee T.A.J."/>
        </authorList>
    </citation>
    <scope>NUCLEOTIDE SEQUENCE [LARGE SCALE GENOMIC DNA]</scope>
    <source>
        <strain evidence="3 4">LEV6574</strain>
    </source>
</reference>
<dbReference type="Proteomes" id="UP000320475">
    <property type="component" value="Unassembled WGS sequence"/>
</dbReference>
<feature type="chain" id="PRO_5021286653" evidence="2">
    <location>
        <begin position="17"/>
        <end position="94"/>
    </location>
</feature>
<sequence>MGTILLIITLGTGALTRPVPMENPDDGLLPSPKGTSDAMRTSHVPLTQEPKTSMEHRNEVALGRPGIGRSGGPSHASGNESKAPYIGSRRLKKD</sequence>
<gene>
    <name evidence="3" type="ORF">SeLEV6574_g01130</name>
</gene>
<feature type="region of interest" description="Disordered" evidence="1">
    <location>
        <begin position="15"/>
        <end position="94"/>
    </location>
</feature>
<keyword evidence="2" id="KW-0732">Signal</keyword>